<dbReference type="Gene3D" id="2.102.10.10">
    <property type="entry name" value="Rieske [2Fe-2S] iron-sulphur domain"/>
    <property type="match status" value="1"/>
</dbReference>
<evidence type="ECO:0000256" key="3">
    <source>
        <dbReference type="ARBA" id="ARBA00023004"/>
    </source>
</evidence>
<keyword evidence="5" id="KW-1015">Disulfide bond</keyword>
<organism evidence="8 9">
    <name type="scientific">Stygiolobus caldivivus</name>
    <dbReference type="NCBI Taxonomy" id="2824673"/>
    <lineage>
        <taxon>Archaea</taxon>
        <taxon>Thermoproteota</taxon>
        <taxon>Thermoprotei</taxon>
        <taxon>Sulfolobales</taxon>
        <taxon>Sulfolobaceae</taxon>
        <taxon>Stygiolobus</taxon>
    </lineage>
</organism>
<dbReference type="GO" id="GO:0051537">
    <property type="term" value="F:2 iron, 2 sulfur cluster binding"/>
    <property type="evidence" value="ECO:0007669"/>
    <property type="project" value="UniProtKB-KW"/>
</dbReference>
<evidence type="ECO:0000313" key="9">
    <source>
        <dbReference type="Proteomes" id="UP000825123"/>
    </source>
</evidence>
<name>A0A8D5U8U8_9CREN</name>
<dbReference type="InterPro" id="IPR017941">
    <property type="entry name" value="Rieske_2Fe-2S"/>
</dbReference>
<feature type="region of interest" description="Disordered" evidence="6">
    <location>
        <begin position="165"/>
        <end position="197"/>
    </location>
</feature>
<dbReference type="GO" id="GO:0046872">
    <property type="term" value="F:metal ion binding"/>
    <property type="evidence" value="ECO:0007669"/>
    <property type="project" value="UniProtKB-KW"/>
</dbReference>
<dbReference type="InterPro" id="IPR036922">
    <property type="entry name" value="Rieske_2Fe-2S_sf"/>
</dbReference>
<gene>
    <name evidence="8" type="ORF">KN1_27900</name>
</gene>
<dbReference type="Proteomes" id="UP000825123">
    <property type="component" value="Chromosome"/>
</dbReference>
<evidence type="ECO:0000256" key="6">
    <source>
        <dbReference type="SAM" id="MobiDB-lite"/>
    </source>
</evidence>
<dbReference type="SUPFAM" id="SSF50022">
    <property type="entry name" value="ISP domain"/>
    <property type="match status" value="1"/>
</dbReference>
<accession>A0A8D5U8U8</accession>
<evidence type="ECO:0000259" key="7">
    <source>
        <dbReference type="PROSITE" id="PS51296"/>
    </source>
</evidence>
<feature type="compositionally biased region" description="Polar residues" evidence="6">
    <location>
        <begin position="185"/>
        <end position="197"/>
    </location>
</feature>
<reference evidence="8 9" key="1">
    <citation type="submission" date="2021-04" db="EMBL/GenBank/DDBJ databases">
        <title>Complete genome sequence of Stygiolobus sp. KN-1.</title>
        <authorList>
            <person name="Nakamura K."/>
            <person name="Sakai H."/>
            <person name="Kurosawa N."/>
        </authorList>
    </citation>
    <scope>NUCLEOTIDE SEQUENCE [LARGE SCALE GENOMIC DNA]</scope>
    <source>
        <strain evidence="8 9">KN-1</strain>
    </source>
</reference>
<dbReference type="Pfam" id="PF00355">
    <property type="entry name" value="Rieske"/>
    <property type="match status" value="1"/>
</dbReference>
<proteinExistence type="predicted"/>
<dbReference type="PANTHER" id="PTHR10134">
    <property type="entry name" value="CYTOCHROME B-C1 COMPLEX SUBUNIT RIESKE, MITOCHONDRIAL"/>
    <property type="match status" value="1"/>
</dbReference>
<evidence type="ECO:0000313" key="8">
    <source>
        <dbReference type="EMBL" id="BCU71493.1"/>
    </source>
</evidence>
<evidence type="ECO:0000256" key="2">
    <source>
        <dbReference type="ARBA" id="ARBA00022723"/>
    </source>
</evidence>
<keyword evidence="3" id="KW-0408">Iron</keyword>
<keyword evidence="1" id="KW-0001">2Fe-2S</keyword>
<dbReference type="PROSITE" id="PS51296">
    <property type="entry name" value="RIESKE"/>
    <property type="match status" value="1"/>
</dbReference>
<dbReference type="InterPro" id="IPR014349">
    <property type="entry name" value="Rieske_Fe-S_prot"/>
</dbReference>
<evidence type="ECO:0000256" key="1">
    <source>
        <dbReference type="ARBA" id="ARBA00022714"/>
    </source>
</evidence>
<dbReference type="KEGG" id="csty:KN1_27900"/>
<keyword evidence="9" id="KW-1185">Reference proteome</keyword>
<keyword evidence="2" id="KW-0479">Metal-binding</keyword>
<sequence length="197" mass="20980">MLFSYPLKDEINFLLNLGDKDGKPVEIPATTVIVPQTGDKYQFPGGVGPNKSIVAYSAICQHLGCEPPYIHFYPPKYVNTAQISAPEPDALTAEAVLAAQKENLPGIIHCDCHGSTYDPYHGAAVLTGPTVRPLPAVILEWDSSTDYLYATGYVGVGVYPTGSNGVPSKDPSSDLEESQFGVSVGNKSSISESNPFS</sequence>
<evidence type="ECO:0000256" key="4">
    <source>
        <dbReference type="ARBA" id="ARBA00023014"/>
    </source>
</evidence>
<dbReference type="AlphaFoldDB" id="A0A8D5U8U8"/>
<protein>
    <recommendedName>
        <fullName evidence="7">Rieske domain-containing protein</fullName>
    </recommendedName>
</protein>
<dbReference type="EMBL" id="AP024597">
    <property type="protein sequence ID" value="BCU71493.1"/>
    <property type="molecule type" value="Genomic_DNA"/>
</dbReference>
<evidence type="ECO:0000256" key="5">
    <source>
        <dbReference type="ARBA" id="ARBA00023157"/>
    </source>
</evidence>
<feature type="domain" description="Rieske" evidence="7">
    <location>
        <begin position="22"/>
        <end position="148"/>
    </location>
</feature>
<keyword evidence="4" id="KW-0411">Iron-sulfur</keyword>